<dbReference type="SUPFAM" id="SSF103088">
    <property type="entry name" value="OmpA-like"/>
    <property type="match status" value="1"/>
</dbReference>
<keyword evidence="3" id="KW-0998">Cell outer membrane</keyword>
<keyword evidence="6" id="KW-0732">Signal</keyword>
<dbReference type="Proteomes" id="UP000199021">
    <property type="component" value="Unassembled WGS sequence"/>
</dbReference>
<keyword evidence="2 4" id="KW-0472">Membrane</keyword>
<dbReference type="Gene3D" id="3.30.1330.60">
    <property type="entry name" value="OmpA-like domain"/>
    <property type="match status" value="1"/>
</dbReference>
<evidence type="ECO:0000256" key="2">
    <source>
        <dbReference type="ARBA" id="ARBA00023136"/>
    </source>
</evidence>
<dbReference type="CDD" id="cd07185">
    <property type="entry name" value="OmpA_C-like"/>
    <property type="match status" value="1"/>
</dbReference>
<dbReference type="PROSITE" id="PS51123">
    <property type="entry name" value="OMPA_2"/>
    <property type="match status" value="1"/>
</dbReference>
<evidence type="ECO:0000256" key="6">
    <source>
        <dbReference type="SAM" id="SignalP"/>
    </source>
</evidence>
<dbReference type="InterPro" id="IPR006665">
    <property type="entry name" value="OmpA-like"/>
</dbReference>
<feature type="region of interest" description="Disordered" evidence="5">
    <location>
        <begin position="512"/>
        <end position="531"/>
    </location>
</feature>
<dbReference type="STRING" id="478744.SAMN05444359_11281"/>
<evidence type="ECO:0000256" key="5">
    <source>
        <dbReference type="SAM" id="MobiDB-lite"/>
    </source>
</evidence>
<feature type="compositionally biased region" description="Basic and acidic residues" evidence="5">
    <location>
        <begin position="512"/>
        <end position="523"/>
    </location>
</feature>
<name>A0A1H9HAN4_9BACT</name>
<evidence type="ECO:0000256" key="4">
    <source>
        <dbReference type="PROSITE-ProRule" id="PRU00473"/>
    </source>
</evidence>
<evidence type="ECO:0000313" key="9">
    <source>
        <dbReference type="Proteomes" id="UP000199021"/>
    </source>
</evidence>
<dbReference type="RefSeq" id="WP_090168823.1">
    <property type="nucleotide sequence ID" value="NZ_FOFB01000012.1"/>
</dbReference>
<protein>
    <submittedName>
        <fullName evidence="8">OmpA family protein</fullName>
    </submittedName>
</protein>
<evidence type="ECO:0000256" key="3">
    <source>
        <dbReference type="ARBA" id="ARBA00023237"/>
    </source>
</evidence>
<accession>A0A1H9HAN4</accession>
<evidence type="ECO:0000313" key="8">
    <source>
        <dbReference type="EMBL" id="SEQ59307.1"/>
    </source>
</evidence>
<dbReference type="PRINTS" id="PR01021">
    <property type="entry name" value="OMPADOMAIN"/>
</dbReference>
<feature type="chain" id="PRO_5011480518" evidence="6">
    <location>
        <begin position="25"/>
        <end position="591"/>
    </location>
</feature>
<dbReference type="EMBL" id="FOFB01000012">
    <property type="protein sequence ID" value="SEQ59307.1"/>
    <property type="molecule type" value="Genomic_DNA"/>
</dbReference>
<dbReference type="Pfam" id="PF00691">
    <property type="entry name" value="OmpA"/>
    <property type="match status" value="1"/>
</dbReference>
<proteinExistence type="predicted"/>
<feature type="signal peptide" evidence="6">
    <location>
        <begin position="1"/>
        <end position="24"/>
    </location>
</feature>
<dbReference type="InterPro" id="IPR013783">
    <property type="entry name" value="Ig-like_fold"/>
</dbReference>
<dbReference type="PANTHER" id="PTHR30329">
    <property type="entry name" value="STATOR ELEMENT OF FLAGELLAR MOTOR COMPLEX"/>
    <property type="match status" value="1"/>
</dbReference>
<evidence type="ECO:0000256" key="1">
    <source>
        <dbReference type="ARBA" id="ARBA00004442"/>
    </source>
</evidence>
<keyword evidence="9" id="KW-1185">Reference proteome</keyword>
<comment type="subcellular location">
    <subcellularLocation>
        <location evidence="1">Cell outer membrane</location>
    </subcellularLocation>
</comment>
<feature type="domain" description="OmpA-like" evidence="7">
    <location>
        <begin position="470"/>
        <end position="591"/>
    </location>
</feature>
<dbReference type="GO" id="GO:0009279">
    <property type="term" value="C:cell outer membrane"/>
    <property type="evidence" value="ECO:0007669"/>
    <property type="project" value="UniProtKB-SubCell"/>
</dbReference>
<dbReference type="OrthoDB" id="1488841at2"/>
<dbReference type="Gene3D" id="2.60.40.10">
    <property type="entry name" value="Immunoglobulins"/>
    <property type="match status" value="1"/>
</dbReference>
<dbReference type="InterPro" id="IPR036737">
    <property type="entry name" value="OmpA-like_sf"/>
</dbReference>
<dbReference type="InterPro" id="IPR050330">
    <property type="entry name" value="Bact_OuterMem_StrucFunc"/>
</dbReference>
<evidence type="ECO:0000259" key="7">
    <source>
        <dbReference type="PROSITE" id="PS51123"/>
    </source>
</evidence>
<dbReference type="AlphaFoldDB" id="A0A1H9HAN4"/>
<organism evidence="8 9">
    <name type="scientific">Neolewinella agarilytica</name>
    <dbReference type="NCBI Taxonomy" id="478744"/>
    <lineage>
        <taxon>Bacteria</taxon>
        <taxon>Pseudomonadati</taxon>
        <taxon>Bacteroidota</taxon>
        <taxon>Saprospiria</taxon>
        <taxon>Saprospirales</taxon>
        <taxon>Lewinellaceae</taxon>
        <taxon>Neolewinella</taxon>
    </lineage>
</organism>
<dbReference type="PANTHER" id="PTHR30329:SF21">
    <property type="entry name" value="LIPOPROTEIN YIAD-RELATED"/>
    <property type="match status" value="1"/>
</dbReference>
<dbReference type="SUPFAM" id="SSF49478">
    <property type="entry name" value="Cna protein B-type domain"/>
    <property type="match status" value="1"/>
</dbReference>
<dbReference type="InParanoid" id="A0A1H9HAN4"/>
<sequence length="591" mass="65658">MYPQKNLCGLLFLLALLLSNVSKGQSTAPLPVQNFSPFSLSASLGYDYPLFDLPYNELKYRGGHYFDVKADYFFSRHFGGRLVYANLQTRPESLLPEEVFYAGMPFPVTRQQNNLSRQYVGIGPSYRTYLGPSDFSFQLTPTVGRSWLRGGDVYEEANGSPQLINTGFNTSAWAAKLDLELNYDFSPRFSLGVSVYYMRHFQVHFDNQLDVGPGGTMTISHGENVYDSSPNPYTVRSGAVPNVVMNDPENPVCGDLYSVGGALTMRYRFGGARAGAKEVKEEICTSCCPNDGHRLIVTVRDAPTQQLLADADVVVKDMNGQPVSTGTTNAYGIVEFPDVPHGNYVIEGRLYGIATTTASAAEVEFGPDVIVRKELFYEDLRFILKGVVRNKRDRSPEPNVIARLTSERTGSVAQDNTDGGGKFKFQLDGGTDYTVVGSKQNRLSDIERVSTIGLVRSTTLFVELELGVDDFDCTHNAVLDIKYNLDKWDILTEARFELDRLVQYLKDNPSDRVELGSHTDSRGTEGYNQNLSEQRAGSAVNYIIGKGVSRDRILARGYGETRLLNRCANGVNCSESEHRINRRTEAKLICN</sequence>
<reference evidence="9" key="1">
    <citation type="submission" date="2016-10" db="EMBL/GenBank/DDBJ databases">
        <authorList>
            <person name="Varghese N."/>
            <person name="Submissions S."/>
        </authorList>
    </citation>
    <scope>NUCLEOTIDE SEQUENCE [LARGE SCALE GENOMIC DNA]</scope>
    <source>
        <strain evidence="9">DSM 24740</strain>
    </source>
</reference>
<gene>
    <name evidence="8" type="ORF">SAMN05444359_11281</name>
</gene>
<dbReference type="InterPro" id="IPR006664">
    <property type="entry name" value="OMP_bac"/>
</dbReference>